<dbReference type="RefSeq" id="WP_176141066.1">
    <property type="nucleotide sequence ID" value="NZ_FUZF01000011.1"/>
</dbReference>
<dbReference type="SUPFAM" id="SSF53474">
    <property type="entry name" value="alpha/beta-Hydrolases"/>
    <property type="match status" value="1"/>
</dbReference>
<dbReference type="InterPro" id="IPR029058">
    <property type="entry name" value="AB_hydrolase_fold"/>
</dbReference>
<dbReference type="PANTHER" id="PTHR42776:SF27">
    <property type="entry name" value="DIPEPTIDYL PEPTIDASE FAMILY MEMBER 6"/>
    <property type="match status" value="1"/>
</dbReference>
<gene>
    <name evidence="4" type="ORF">SAMN05660841_02659</name>
</gene>
<evidence type="ECO:0000259" key="3">
    <source>
        <dbReference type="Pfam" id="PF00326"/>
    </source>
</evidence>
<feature type="domain" description="Peptidase S9 prolyl oligopeptidase catalytic" evidence="3">
    <location>
        <begin position="659"/>
        <end position="837"/>
    </location>
</feature>
<dbReference type="PROSITE" id="PS51257">
    <property type="entry name" value="PROKAR_LIPOPROTEIN"/>
    <property type="match status" value="1"/>
</dbReference>
<feature type="signal peptide" evidence="2">
    <location>
        <begin position="1"/>
        <end position="21"/>
    </location>
</feature>
<keyword evidence="5" id="KW-1185">Reference proteome</keyword>
<reference evidence="5" key="1">
    <citation type="submission" date="2017-02" db="EMBL/GenBank/DDBJ databases">
        <authorList>
            <person name="Varghese N."/>
            <person name="Submissions S."/>
        </authorList>
    </citation>
    <scope>NUCLEOTIDE SEQUENCE [LARGE SCALE GENOMIC DNA]</scope>
    <source>
        <strain evidence="5">DSM 24091</strain>
    </source>
</reference>
<proteinExistence type="predicted"/>
<dbReference type="Pfam" id="PF00326">
    <property type="entry name" value="Peptidase_S9"/>
    <property type="match status" value="1"/>
</dbReference>
<evidence type="ECO:0000313" key="4">
    <source>
        <dbReference type="EMBL" id="SKB84450.1"/>
    </source>
</evidence>
<feature type="chain" id="PRO_5012414086" evidence="2">
    <location>
        <begin position="22"/>
        <end position="845"/>
    </location>
</feature>
<evidence type="ECO:0000256" key="2">
    <source>
        <dbReference type="SAM" id="SignalP"/>
    </source>
</evidence>
<name>A0A1T5ELB3_9SPHI</name>
<dbReference type="AlphaFoldDB" id="A0A1T5ELB3"/>
<dbReference type="GO" id="GO:0004252">
    <property type="term" value="F:serine-type endopeptidase activity"/>
    <property type="evidence" value="ECO:0007669"/>
    <property type="project" value="TreeGrafter"/>
</dbReference>
<organism evidence="4 5">
    <name type="scientific">Sphingobacterium nematocida</name>
    <dbReference type="NCBI Taxonomy" id="1513896"/>
    <lineage>
        <taxon>Bacteria</taxon>
        <taxon>Pseudomonadati</taxon>
        <taxon>Bacteroidota</taxon>
        <taxon>Sphingobacteriia</taxon>
        <taxon>Sphingobacteriales</taxon>
        <taxon>Sphingobacteriaceae</taxon>
        <taxon>Sphingobacterium</taxon>
    </lineage>
</organism>
<evidence type="ECO:0000313" key="5">
    <source>
        <dbReference type="Proteomes" id="UP000190150"/>
    </source>
</evidence>
<dbReference type="Proteomes" id="UP000190150">
    <property type="component" value="Unassembled WGS sequence"/>
</dbReference>
<accession>A0A1T5ELB3</accession>
<dbReference type="Gene3D" id="3.40.50.1820">
    <property type="entry name" value="alpha/beta hydrolase"/>
    <property type="match status" value="1"/>
</dbReference>
<keyword evidence="2" id="KW-0732">Signal</keyword>
<evidence type="ECO:0000256" key="1">
    <source>
        <dbReference type="ARBA" id="ARBA00022801"/>
    </source>
</evidence>
<dbReference type="EMBL" id="FUZF01000011">
    <property type="protein sequence ID" value="SKB84450.1"/>
    <property type="molecule type" value="Genomic_DNA"/>
</dbReference>
<dbReference type="STRING" id="1513896.SAMN05660841_02659"/>
<dbReference type="InterPro" id="IPR001375">
    <property type="entry name" value="Peptidase_S9_cat"/>
</dbReference>
<dbReference type="PANTHER" id="PTHR42776">
    <property type="entry name" value="SERINE PEPTIDASE S9 FAMILY MEMBER"/>
    <property type="match status" value="1"/>
</dbReference>
<protein>
    <submittedName>
        <fullName evidence="4">Prolyl oligopeptidase family protein</fullName>
    </submittedName>
</protein>
<sequence>MKILFSYIVSLLVFASCPVWGQVQTTGSFEELGNKKLDASGSVVGFSSFVEGRDTFIVQDLRNRQTYSFSEIAHETILNSRFAILESRPRKKCYIVNFTLKSVDTLHNTRLIGYISETDELVFDDLERKVVVVKKLKSGKERIIQDVELYDYRQSDNTLFFLNNQGQFGVFSIKTGRLNTVAALDSTGLHFKKILLPEKDLNWYLLATHKKKLKVFKVDIEGVSEVFNRDLYDSSDNTVLDTLFYRARLVGNDRIALSVKPIIETDSTATSDAEIWYGSLKEQVPLLQYKKQAPAQLAIADLKNNLWISYYRKNSWMEFKIDEHDQVYGYEVFGNNDQTKLFPDISVYKYDYADKPGTFVGRFNGNNRSVFSFKGFSFLVYFYNNNWYYFNDKDQTRQHINLGSSGRFYDDQSEFYKFTSDALSGVPIVYSKNELLFSDTHDLWIFNTVTGKLHRDTNGLEEERRYRIDKSNYTSVTKQWSWYPVNEIKNKDGLVLKWTSDMYTTQGISLWKPGKGTETLLEDKAEYSNILRNGNFITYIKQKASQPPALYIFDLVKRQEKKIYQSNSWDEDVSHVMSEYFSWKNTQGELRGAILRFPKNYSAKQKYPAIVNIYEKKYPAQHRYISPFVINSTTINFREYTDAGYFVIEPDIFYEVGNPGKSALKSVNDVLEELATRFPIDQKHIGIIGHSFGGYQTNFIITQTDRFKAAVSSAGVSDLVNRYFVYSKEAQRPEIWRAESQQIRMAKSFFEIPENYIANSPIYHAKSIVTPLLLISGKEDYTVNWEQSMYMFNALKRLGKDVNLIFYSGEKHEILKTHNRLDVSRKIRSYFDYHLKNEKLPDWIK</sequence>
<dbReference type="GO" id="GO:0006508">
    <property type="term" value="P:proteolysis"/>
    <property type="evidence" value="ECO:0007669"/>
    <property type="project" value="InterPro"/>
</dbReference>
<keyword evidence="1" id="KW-0378">Hydrolase</keyword>